<evidence type="ECO:0008006" key="3">
    <source>
        <dbReference type="Google" id="ProtNLM"/>
    </source>
</evidence>
<dbReference type="RefSeq" id="WP_068335659.1">
    <property type="nucleotide sequence ID" value="NZ_LQBP01000004.1"/>
</dbReference>
<dbReference type="Gene3D" id="3.40.50.300">
    <property type="entry name" value="P-loop containing nucleotide triphosphate hydrolases"/>
    <property type="match status" value="1"/>
</dbReference>
<dbReference type="Pfam" id="PF03567">
    <property type="entry name" value="Sulfotransfer_2"/>
    <property type="match status" value="1"/>
</dbReference>
<dbReference type="AlphaFoldDB" id="A0A0X3TWC5"/>
<reference evidence="2" key="1">
    <citation type="submission" date="2015-12" db="EMBL/GenBank/DDBJ databases">
        <authorList>
            <person name="Zhang G."/>
            <person name="Stingl U."/>
        </authorList>
    </citation>
    <scope>NUCLEOTIDE SEQUENCE [LARGE SCALE GENOMIC DNA]</scope>
    <source>
        <strain evidence="2">ZGT108</strain>
    </source>
</reference>
<evidence type="ECO:0000313" key="2">
    <source>
        <dbReference type="Proteomes" id="UP000053690"/>
    </source>
</evidence>
<dbReference type="GO" id="GO:0008146">
    <property type="term" value="F:sulfotransferase activity"/>
    <property type="evidence" value="ECO:0007669"/>
    <property type="project" value="InterPro"/>
</dbReference>
<gene>
    <name evidence="1" type="ORF">AVO44_09015</name>
</gene>
<dbReference type="EMBL" id="LQBP01000004">
    <property type="protein sequence ID" value="KUJ79361.1"/>
    <property type="molecule type" value="Genomic_DNA"/>
</dbReference>
<dbReference type="OrthoDB" id="1407035at2"/>
<name>A0A0X3TWC5_9RHOB</name>
<keyword evidence="2" id="KW-1185">Reference proteome</keyword>
<dbReference type="Proteomes" id="UP000053690">
    <property type="component" value="Unassembled WGS sequence"/>
</dbReference>
<dbReference type="STRING" id="1685378.AVO44_09015"/>
<accession>A0A0X3TWC5</accession>
<comment type="caution">
    <text evidence="1">The sequence shown here is derived from an EMBL/GenBank/DDBJ whole genome shotgun (WGS) entry which is preliminary data.</text>
</comment>
<organism evidence="1 2">
    <name type="scientific">Ruegeria profundi</name>
    <dbReference type="NCBI Taxonomy" id="1685378"/>
    <lineage>
        <taxon>Bacteria</taxon>
        <taxon>Pseudomonadati</taxon>
        <taxon>Pseudomonadota</taxon>
        <taxon>Alphaproteobacteria</taxon>
        <taxon>Rhodobacterales</taxon>
        <taxon>Roseobacteraceae</taxon>
        <taxon>Ruegeria</taxon>
    </lineage>
</organism>
<sequence>MHFAKQHSVFIHVPKTGGNFFTRCFLRFSDDAMVTSGHQDGADRFELSGDTTKSKHQTLVEYKDLIGPGFADYTVYAFARPPVERMISLYYSPHRWMRKKDGGGFDLDARNEPIDLAEFKALVSSNKSISDLLDAGNISGRLKVNETAQHASGARVSLLDFADLRGGLEKFGRENGFDLTDMPVQKVNSSAVNDPLSLNAGQVDRLRQIVLESHHGKDQQFFPRKGVKGLLDSLARFFNR</sequence>
<evidence type="ECO:0000313" key="1">
    <source>
        <dbReference type="EMBL" id="KUJ79361.1"/>
    </source>
</evidence>
<dbReference type="GO" id="GO:0016020">
    <property type="term" value="C:membrane"/>
    <property type="evidence" value="ECO:0007669"/>
    <property type="project" value="InterPro"/>
</dbReference>
<proteinExistence type="predicted"/>
<protein>
    <recommendedName>
        <fullName evidence="3">Sulfotransferase family protein</fullName>
    </recommendedName>
</protein>
<dbReference type="InterPro" id="IPR027417">
    <property type="entry name" value="P-loop_NTPase"/>
</dbReference>
<dbReference type="InterPro" id="IPR005331">
    <property type="entry name" value="Sulfotransferase"/>
</dbReference>